<dbReference type="NCBIfam" id="NF004281">
    <property type="entry name" value="PRK05690.1"/>
    <property type="match status" value="1"/>
</dbReference>
<reference evidence="13 14" key="1">
    <citation type="journal article" date="2019" name="Sci. Rep.">
        <title>Orb-weaving spider Araneus ventricosus genome elucidates the spidroin gene catalogue.</title>
        <authorList>
            <person name="Kono N."/>
            <person name="Nakamura H."/>
            <person name="Ohtoshi R."/>
            <person name="Moran D.A.P."/>
            <person name="Shinohara A."/>
            <person name="Yoshida Y."/>
            <person name="Fujiwara M."/>
            <person name="Mori M."/>
            <person name="Tomita M."/>
            <person name="Arakawa K."/>
        </authorList>
    </citation>
    <scope>NUCLEOTIDE SEQUENCE [LARGE SCALE GENOMIC DNA]</scope>
</reference>
<accession>A0A4Y2BUS0</accession>
<dbReference type="EC" id="2.7.7.-" evidence="11"/>
<dbReference type="FunFam" id="3.40.250.10:FF:000014">
    <property type="entry name" value="Adenylyltransferase and sulfurtransferase MOCS3"/>
    <property type="match status" value="1"/>
</dbReference>
<dbReference type="InterPro" id="IPR001763">
    <property type="entry name" value="Rhodanese-like_dom"/>
</dbReference>
<dbReference type="Pfam" id="PF00581">
    <property type="entry name" value="Rhodanese"/>
    <property type="match status" value="1"/>
</dbReference>
<gene>
    <name evidence="13" type="primary">mocs3</name>
    <name evidence="13" type="ORF">AVEN_647_1</name>
</gene>
<organism evidence="13 14">
    <name type="scientific">Araneus ventricosus</name>
    <name type="common">Orbweaver spider</name>
    <name type="synonym">Epeira ventricosa</name>
    <dbReference type="NCBI Taxonomy" id="182803"/>
    <lineage>
        <taxon>Eukaryota</taxon>
        <taxon>Metazoa</taxon>
        <taxon>Ecdysozoa</taxon>
        <taxon>Arthropoda</taxon>
        <taxon>Chelicerata</taxon>
        <taxon>Arachnida</taxon>
        <taxon>Araneae</taxon>
        <taxon>Araneomorphae</taxon>
        <taxon>Entelegynae</taxon>
        <taxon>Araneoidea</taxon>
        <taxon>Araneidae</taxon>
        <taxon>Araneus</taxon>
    </lineage>
</organism>
<dbReference type="HAMAP" id="MF_03049">
    <property type="entry name" value="MOCS3_Uba4"/>
    <property type="match status" value="1"/>
</dbReference>
<keyword evidence="2 11" id="KW-0963">Cytoplasm</keyword>
<feature type="binding site" evidence="11">
    <location>
        <position position="127"/>
    </location>
    <ligand>
        <name>ATP</name>
        <dbReference type="ChEBI" id="CHEBI:30616"/>
    </ligand>
</feature>
<dbReference type="GO" id="GO:0006777">
    <property type="term" value="P:Mo-molybdopterin cofactor biosynthetic process"/>
    <property type="evidence" value="ECO:0007669"/>
    <property type="project" value="UniProtKB-UniRule"/>
</dbReference>
<evidence type="ECO:0000256" key="3">
    <source>
        <dbReference type="ARBA" id="ARBA00022679"/>
    </source>
</evidence>
<evidence type="ECO:0000256" key="4">
    <source>
        <dbReference type="ARBA" id="ARBA00022694"/>
    </source>
</evidence>
<feature type="binding site" evidence="11">
    <location>
        <position position="212"/>
    </location>
    <ligand>
        <name>Zn(2+)</name>
        <dbReference type="ChEBI" id="CHEBI:29105"/>
    </ligand>
</feature>
<comment type="similarity">
    <text evidence="11">In the N-terminal section; belongs to the HesA/MoeB/ThiF family. UBA4 subfamily.</text>
</comment>
<evidence type="ECO:0000256" key="5">
    <source>
        <dbReference type="ARBA" id="ARBA00022723"/>
    </source>
</evidence>
<keyword evidence="4 11" id="KW-0819">tRNA processing</keyword>
<evidence type="ECO:0000256" key="1">
    <source>
        <dbReference type="ARBA" id="ARBA00004514"/>
    </source>
</evidence>
<dbReference type="PROSITE" id="PS50206">
    <property type="entry name" value="RHODANESE_3"/>
    <property type="match status" value="1"/>
</dbReference>
<dbReference type="Pfam" id="PF00899">
    <property type="entry name" value="ThiF"/>
    <property type="match status" value="1"/>
</dbReference>
<evidence type="ECO:0000259" key="12">
    <source>
        <dbReference type="PROSITE" id="PS50206"/>
    </source>
</evidence>
<dbReference type="PANTHER" id="PTHR10953">
    <property type="entry name" value="UBIQUITIN-ACTIVATING ENZYME E1"/>
    <property type="match status" value="1"/>
</dbReference>
<dbReference type="Proteomes" id="UP000499080">
    <property type="component" value="Unassembled WGS sequence"/>
</dbReference>
<keyword evidence="14" id="KW-1185">Reference proteome</keyword>
<name>A0A4Y2BUS0_ARAVE</name>
<dbReference type="GO" id="GO:0032447">
    <property type="term" value="P:protein urmylation"/>
    <property type="evidence" value="ECO:0007669"/>
    <property type="project" value="TreeGrafter"/>
</dbReference>
<feature type="domain" description="Rhodanese" evidence="12">
    <location>
        <begin position="337"/>
        <end position="434"/>
    </location>
</feature>
<evidence type="ECO:0000256" key="6">
    <source>
        <dbReference type="ARBA" id="ARBA00022741"/>
    </source>
</evidence>
<feature type="binding site" evidence="11">
    <location>
        <position position="287"/>
    </location>
    <ligand>
        <name>Zn(2+)</name>
        <dbReference type="ChEBI" id="CHEBI:29105"/>
    </ligand>
</feature>
<feature type="active site" description="Glycyl thioester intermediate; for adenylyltransferase activity" evidence="11">
    <location>
        <position position="229"/>
    </location>
</feature>
<feature type="binding site" evidence="11">
    <location>
        <position position="215"/>
    </location>
    <ligand>
        <name>Zn(2+)</name>
        <dbReference type="ChEBI" id="CHEBI:29105"/>
    </ligand>
</feature>
<keyword evidence="8 11" id="KW-0067">ATP-binding</keyword>
<evidence type="ECO:0000313" key="14">
    <source>
        <dbReference type="Proteomes" id="UP000499080"/>
    </source>
</evidence>
<dbReference type="InterPro" id="IPR036873">
    <property type="entry name" value="Rhodanese-like_dom_sf"/>
</dbReference>
<evidence type="ECO:0000256" key="2">
    <source>
        <dbReference type="ARBA" id="ARBA00022490"/>
    </source>
</evidence>
<dbReference type="UniPathway" id="UPA00988"/>
<comment type="pathway">
    <text evidence="11">tRNA modification; 5-methoxycarbonylmethyl-2-thiouridine-tRNA biosynthesis.</text>
</comment>
<comment type="caution">
    <text evidence="13">The sequence shown here is derived from an EMBL/GenBank/DDBJ whole genome shotgun (WGS) entry which is preliminary data.</text>
</comment>
<feature type="binding site" evidence="11">
    <location>
        <begin position="171"/>
        <end position="172"/>
    </location>
    <ligand>
        <name>ATP</name>
        <dbReference type="ChEBI" id="CHEBI:30616"/>
    </ligand>
</feature>
<dbReference type="OrthoDB" id="10261062at2759"/>
<dbReference type="Gene3D" id="3.40.250.10">
    <property type="entry name" value="Rhodanese-like domain"/>
    <property type="match status" value="1"/>
</dbReference>
<keyword evidence="9 11" id="KW-0501">Molybdenum cofactor biosynthesis</keyword>
<evidence type="ECO:0000256" key="8">
    <source>
        <dbReference type="ARBA" id="ARBA00022840"/>
    </source>
</evidence>
<sequence length="436" mass="48133">MEEDIKGLKEIINQKDAEIIRLKSLLDNNNCANETVSAVEKTSSLTSQEISRYSRQLILPEIGVSGQISLKQTSVLIVGAGGLGCPAGLYLAAAGIGEIGIVDHDVVEVNNLHRQVAHTINTVGEEKSKSLQRAIEKINPNVKCHAYSVLLNSTNIEEIIEPYSIILDASDNVPTRYLLNDAAVLFNKHLVSGSALRFEGQLTVYNYLDGPCYRCLFPKPPSADTVTNCSDGGVLGVVTGVIGSLQALEVIKIATGYHPSYYKKMLLFDGFSGDFRVFKLRSKKTDCAVCGTEPSIKKLIDYELFCNRTATDKDLSLSLLLDTDRISCKKLKQIFDENSKCILLDVRPVNEFKICSLSNSVNIPIDKLELESSLIELQNLIEKTGYSNNYIICRRGNDSQKAVLALRKLIPSCTWYDVVGGINAWHREIDSSFPLY</sequence>
<dbReference type="InterPro" id="IPR035985">
    <property type="entry name" value="Ubiquitin-activating_enz"/>
</dbReference>
<dbReference type="Gene3D" id="3.40.50.720">
    <property type="entry name" value="NAD(P)-binding Rossmann-like Domain"/>
    <property type="match status" value="1"/>
</dbReference>
<dbReference type="GO" id="GO:0004792">
    <property type="term" value="F:thiosulfate-cyanide sulfurtransferase activity"/>
    <property type="evidence" value="ECO:0007669"/>
    <property type="project" value="TreeGrafter"/>
</dbReference>
<evidence type="ECO:0000256" key="10">
    <source>
        <dbReference type="ARBA" id="ARBA00023268"/>
    </source>
</evidence>
<dbReference type="SUPFAM" id="SSF69572">
    <property type="entry name" value="Activating enzymes of the ubiquitin-like proteins"/>
    <property type="match status" value="1"/>
</dbReference>
<dbReference type="AlphaFoldDB" id="A0A4Y2BUS0"/>
<evidence type="ECO:0000256" key="7">
    <source>
        <dbReference type="ARBA" id="ARBA00022833"/>
    </source>
</evidence>
<keyword evidence="6 11" id="KW-0547">Nucleotide-binding</keyword>
<dbReference type="GO" id="GO:0005829">
    <property type="term" value="C:cytosol"/>
    <property type="evidence" value="ECO:0007669"/>
    <property type="project" value="UniProtKB-SubCell"/>
</dbReference>
<keyword evidence="7 11" id="KW-0862">Zinc</keyword>
<proteinExistence type="inferred from homology"/>
<dbReference type="EC" id="2.8.1.-" evidence="11"/>
<dbReference type="InterPro" id="IPR000594">
    <property type="entry name" value="ThiF_NAD_FAD-bd"/>
</dbReference>
<evidence type="ECO:0000313" key="13">
    <source>
        <dbReference type="EMBL" id="GBL95683.1"/>
    </source>
</evidence>
<dbReference type="CDD" id="cd00757">
    <property type="entry name" value="ThiF_MoeB_HesA_family"/>
    <property type="match status" value="1"/>
</dbReference>
<feature type="binding site" evidence="11">
    <location>
        <begin position="110"/>
        <end position="114"/>
    </location>
    <ligand>
        <name>ATP</name>
        <dbReference type="ChEBI" id="CHEBI:30616"/>
    </ligand>
</feature>
<dbReference type="GO" id="GO:0046872">
    <property type="term" value="F:metal ion binding"/>
    <property type="evidence" value="ECO:0007669"/>
    <property type="project" value="UniProtKB-KW"/>
</dbReference>
<dbReference type="GO" id="GO:0005524">
    <property type="term" value="F:ATP binding"/>
    <property type="evidence" value="ECO:0007669"/>
    <property type="project" value="UniProtKB-KW"/>
</dbReference>
<feature type="binding site" evidence="11">
    <location>
        <position position="103"/>
    </location>
    <ligand>
        <name>ATP</name>
        <dbReference type="ChEBI" id="CHEBI:30616"/>
    </ligand>
</feature>
<evidence type="ECO:0000256" key="9">
    <source>
        <dbReference type="ARBA" id="ARBA00023150"/>
    </source>
</evidence>
<comment type="subcellular location">
    <subcellularLocation>
        <location evidence="1">Cytoplasm</location>
        <location evidence="1">Cytosol</location>
    </subcellularLocation>
</comment>
<feature type="binding site" evidence="11">
    <location>
        <position position="82"/>
    </location>
    <ligand>
        <name>ATP</name>
        <dbReference type="ChEBI" id="CHEBI:30616"/>
    </ligand>
</feature>
<dbReference type="SMART" id="SM00450">
    <property type="entry name" value="RHOD"/>
    <property type="match status" value="1"/>
</dbReference>
<feature type="binding site" evidence="11">
    <location>
        <position position="290"/>
    </location>
    <ligand>
        <name>Zn(2+)</name>
        <dbReference type="ChEBI" id="CHEBI:29105"/>
    </ligand>
</feature>
<feature type="active site" description="Cysteine persulfide intermediate; for sulfurtransferase activity" evidence="11">
    <location>
        <position position="393"/>
    </location>
</feature>
<comment type="cofactor">
    <cofactor evidence="11">
        <name>Zn(2+)</name>
        <dbReference type="ChEBI" id="CHEBI:29105"/>
    </cofactor>
    <text evidence="11">Binds 1 zinc ion per subunit.</text>
</comment>
<dbReference type="EMBL" id="BGPR01000114">
    <property type="protein sequence ID" value="GBL95683.1"/>
    <property type="molecule type" value="Genomic_DNA"/>
</dbReference>
<dbReference type="GO" id="GO:0042292">
    <property type="term" value="F:URM1 activating enzyme activity"/>
    <property type="evidence" value="ECO:0007669"/>
    <property type="project" value="TreeGrafter"/>
</dbReference>
<protein>
    <recommendedName>
        <fullName evidence="11">Adenylyltransferase and sulfurtransferase MOCS3 homolog</fullName>
    </recommendedName>
    <alternativeName>
        <fullName evidence="11">UBA4 homolog</fullName>
    </alternativeName>
    <alternativeName>
        <fullName evidence="11">Ubiquitin-like protein activator 4 homolog</fullName>
    </alternativeName>
    <domain>
        <recommendedName>
            <fullName evidence="11">Adenylyltransferase</fullName>
            <ecNumber evidence="11">2.7.7.-</ecNumber>
        </recommendedName>
    </domain>
    <domain>
        <recommendedName>
            <fullName evidence="11">Sulfurtransferase</fullName>
            <ecNumber evidence="11">2.8.1.-</ecNumber>
        </recommendedName>
    </domain>
</protein>
<dbReference type="InterPro" id="IPR045886">
    <property type="entry name" value="ThiF/MoeB/HesA"/>
</dbReference>
<dbReference type="GO" id="GO:0002143">
    <property type="term" value="P:tRNA wobble position uridine thiolation"/>
    <property type="evidence" value="ECO:0007669"/>
    <property type="project" value="InterPro"/>
</dbReference>
<dbReference type="FunFam" id="3.40.50.720:FF:000033">
    <property type="entry name" value="Adenylyltransferase and sulfurtransferase MOCS3"/>
    <property type="match status" value="1"/>
</dbReference>
<dbReference type="PANTHER" id="PTHR10953:SF102">
    <property type="entry name" value="ADENYLYLTRANSFERASE AND SULFURTRANSFERASE MOCS3"/>
    <property type="match status" value="1"/>
</dbReference>
<keyword evidence="10 11" id="KW-0511">Multifunctional enzyme</keyword>
<keyword evidence="5 11" id="KW-0479">Metal-binding</keyword>
<keyword evidence="3 11" id="KW-0808">Transferase</keyword>
<dbReference type="InterPro" id="IPR028885">
    <property type="entry name" value="MOCS3/Uba4"/>
</dbReference>
<dbReference type="GO" id="GO:0070566">
    <property type="term" value="F:adenylyltransferase activity"/>
    <property type="evidence" value="ECO:0007669"/>
    <property type="project" value="InterPro"/>
</dbReference>
<evidence type="ECO:0000256" key="11">
    <source>
        <dbReference type="HAMAP-Rule" id="MF_03049"/>
    </source>
</evidence>
<comment type="function">
    <text evidence="11">Plays a central role in 2-thiolation of mcm(5)S(2)U at tRNA wobble positions of cytosolic tRNA(Lys), tRNA(Glu) and tRNA(Gln). Acts by mediating the C-terminal thiocarboxylation of the sulfur carrier URM1. Its N-terminus first activates URM1 as acyl-adenylate (-COAMP), then the persulfide sulfur on the catalytic cysteine is transferred to URM1 to form thiocarboxylation (-COSH) of its C-terminus. The reaction probably involves hydrogen sulfide that is generated from the persulfide intermediate and that acts as nucleophile towards URM1. Subsequently, a transient disulfide bond is formed. Does not use thiosulfate as sulfur donor; NFS1 probably acting as a sulfur donor for thiocarboxylation reactions.</text>
</comment>
<keyword evidence="13" id="KW-0548">Nucleotidyltransferase</keyword>